<evidence type="ECO:0000313" key="2">
    <source>
        <dbReference type="EMBL" id="VEJ35655.1"/>
    </source>
</evidence>
<name>A0A3S4Z3S4_9FIRM</name>
<organism evidence="2 3">
    <name type="scientific">Aedoeadaptatus ivorii</name>
    <dbReference type="NCBI Taxonomy" id="54006"/>
    <lineage>
        <taxon>Bacteria</taxon>
        <taxon>Bacillati</taxon>
        <taxon>Bacillota</taxon>
        <taxon>Tissierellia</taxon>
        <taxon>Tissierellales</taxon>
        <taxon>Peptoniphilaceae</taxon>
        <taxon>Aedoeadaptatus</taxon>
    </lineage>
</organism>
<feature type="coiled-coil region" evidence="1">
    <location>
        <begin position="7"/>
        <end position="41"/>
    </location>
</feature>
<protein>
    <submittedName>
        <fullName evidence="2">Uncharacterized protein</fullName>
    </submittedName>
</protein>
<keyword evidence="3" id="KW-1185">Reference proteome</keyword>
<evidence type="ECO:0000313" key="3">
    <source>
        <dbReference type="Proteomes" id="UP000269544"/>
    </source>
</evidence>
<dbReference type="EMBL" id="LR134523">
    <property type="protein sequence ID" value="VEJ35655.1"/>
    <property type="molecule type" value="Genomic_DNA"/>
</dbReference>
<proteinExistence type="predicted"/>
<sequence length="78" mass="9357">MDFEQQINELNRRYERAKDVRNRALWRMEELEKEEKELNERILADGLDPNTLESDIETIQAEIETLLKEAEALLPEDR</sequence>
<accession>A0A3S4Z3S4</accession>
<dbReference type="AlphaFoldDB" id="A0A3S4Z3S4"/>
<dbReference type="KEGG" id="piv:NCTC13079_00817"/>
<dbReference type="Proteomes" id="UP000269544">
    <property type="component" value="Chromosome"/>
</dbReference>
<evidence type="ECO:0000256" key="1">
    <source>
        <dbReference type="SAM" id="Coils"/>
    </source>
</evidence>
<reference evidence="2 3" key="1">
    <citation type="submission" date="2018-12" db="EMBL/GenBank/DDBJ databases">
        <authorList>
            <consortium name="Pathogen Informatics"/>
        </authorList>
    </citation>
    <scope>NUCLEOTIDE SEQUENCE [LARGE SCALE GENOMIC DNA]</scope>
    <source>
        <strain evidence="2 3">NCTC13079</strain>
    </source>
</reference>
<dbReference type="RefSeq" id="WP_126465420.1">
    <property type="nucleotide sequence ID" value="NZ_JAUSWF010000001.1"/>
</dbReference>
<keyword evidence="1" id="KW-0175">Coiled coil</keyword>
<gene>
    <name evidence="2" type="ORF">NCTC13079_00817</name>
</gene>